<evidence type="ECO:0000313" key="8">
    <source>
        <dbReference type="EMBL" id="VFT87739.1"/>
    </source>
</evidence>
<evidence type="ECO:0000256" key="1">
    <source>
        <dbReference type="ARBA" id="ARBA00004141"/>
    </source>
</evidence>
<organism evidence="8 9">
    <name type="scientific">Aphanomyces stellatus</name>
    <dbReference type="NCBI Taxonomy" id="120398"/>
    <lineage>
        <taxon>Eukaryota</taxon>
        <taxon>Sar</taxon>
        <taxon>Stramenopiles</taxon>
        <taxon>Oomycota</taxon>
        <taxon>Saprolegniomycetes</taxon>
        <taxon>Saprolegniales</taxon>
        <taxon>Verrucalvaceae</taxon>
        <taxon>Aphanomyces</taxon>
    </lineage>
</organism>
<reference evidence="8 9" key="1">
    <citation type="submission" date="2019-03" db="EMBL/GenBank/DDBJ databases">
        <authorList>
            <person name="Gaulin E."/>
            <person name="Dumas B."/>
        </authorList>
    </citation>
    <scope>NUCLEOTIDE SEQUENCE [LARGE SCALE GENOMIC DNA]</scope>
    <source>
        <strain evidence="8">CBS 568.67</strain>
    </source>
</reference>
<evidence type="ECO:0000256" key="5">
    <source>
        <dbReference type="ARBA" id="ARBA00023136"/>
    </source>
</evidence>
<dbReference type="PANTHER" id="PTHR23291:SF32">
    <property type="entry name" value="BAX INHIBITOR 1"/>
    <property type="match status" value="1"/>
</dbReference>
<comment type="subcellular location">
    <subcellularLocation>
        <location evidence="1">Membrane</location>
        <topology evidence="1">Multi-pass membrane protein</topology>
    </subcellularLocation>
</comment>
<protein>
    <submittedName>
        <fullName evidence="8">Aste57867_10871 protein</fullName>
    </submittedName>
</protein>
<dbReference type="OrthoDB" id="1277691at2759"/>
<dbReference type="Proteomes" id="UP000332933">
    <property type="component" value="Unassembled WGS sequence"/>
</dbReference>
<feature type="transmembrane region" description="Helical" evidence="6">
    <location>
        <begin position="118"/>
        <end position="139"/>
    </location>
</feature>
<evidence type="ECO:0000256" key="3">
    <source>
        <dbReference type="ARBA" id="ARBA00022692"/>
    </source>
</evidence>
<keyword evidence="9" id="KW-1185">Reference proteome</keyword>
<evidence type="ECO:0000313" key="9">
    <source>
        <dbReference type="Proteomes" id="UP000332933"/>
    </source>
</evidence>
<name>A0A485KSM5_9STRA</name>
<evidence type="ECO:0000256" key="2">
    <source>
        <dbReference type="ARBA" id="ARBA00010350"/>
    </source>
</evidence>
<dbReference type="EMBL" id="CAADRA010005256">
    <property type="protein sequence ID" value="VFT87739.1"/>
    <property type="molecule type" value="Genomic_DNA"/>
</dbReference>
<keyword evidence="4 6" id="KW-1133">Transmembrane helix</keyword>
<gene>
    <name evidence="8" type="primary">Aste57867_10871</name>
    <name evidence="7" type="ORF">As57867_010831</name>
    <name evidence="8" type="ORF">ASTE57867_10871</name>
</gene>
<feature type="transmembrane region" description="Helical" evidence="6">
    <location>
        <begin position="92"/>
        <end position="112"/>
    </location>
</feature>
<feature type="transmembrane region" description="Helical" evidence="6">
    <location>
        <begin position="62"/>
        <end position="80"/>
    </location>
</feature>
<dbReference type="EMBL" id="VJMH01005235">
    <property type="protein sequence ID" value="KAF0698504.1"/>
    <property type="molecule type" value="Genomic_DNA"/>
</dbReference>
<feature type="transmembrane region" description="Helical" evidence="6">
    <location>
        <begin position="146"/>
        <end position="168"/>
    </location>
</feature>
<proteinExistence type="inferred from homology"/>
<accession>A0A485KSM5</accession>
<evidence type="ECO:0000313" key="7">
    <source>
        <dbReference type="EMBL" id="KAF0698504.1"/>
    </source>
</evidence>
<dbReference type="GO" id="GO:0016020">
    <property type="term" value="C:membrane"/>
    <property type="evidence" value="ECO:0007669"/>
    <property type="project" value="UniProtKB-SubCell"/>
</dbReference>
<reference evidence="7" key="2">
    <citation type="submission" date="2019-06" db="EMBL/GenBank/DDBJ databases">
        <title>Genomics analysis of Aphanomyces spp. identifies a new class of oomycete effector associated with host adaptation.</title>
        <authorList>
            <person name="Gaulin E."/>
        </authorList>
    </citation>
    <scope>NUCLEOTIDE SEQUENCE</scope>
    <source>
        <strain evidence="7">CBS 578.67</strain>
    </source>
</reference>
<sequence>MNAFADRFSGAFSGRSFDFAALLKTNDISAPVQKHLVNVYSTLAATVLVAAVGVAADVAFNLAGALSGIGVIGLIFYLMFIDRNATPKRLAVLLGIAFTMGVNTGPLVSLALDVNPWLVATAFFGTSVIFACFTGSALLEKRRSYFFLYSAMSSAVLCLSLVQLANIFVRSASLYSVELYMGLLLFCGYVLVDTQMIIEKASLGDRDFVLHSLDLFLDFVSIFVRLLVVLLKNADDKKRREDERKRQR</sequence>
<dbReference type="PANTHER" id="PTHR23291">
    <property type="entry name" value="BAX INHIBITOR-RELATED"/>
    <property type="match status" value="1"/>
</dbReference>
<dbReference type="Pfam" id="PF01027">
    <property type="entry name" value="Bax1-I"/>
    <property type="match status" value="1"/>
</dbReference>
<evidence type="ECO:0000256" key="4">
    <source>
        <dbReference type="ARBA" id="ARBA00022989"/>
    </source>
</evidence>
<feature type="transmembrane region" description="Helical" evidence="6">
    <location>
        <begin position="37"/>
        <end position="56"/>
    </location>
</feature>
<comment type="similarity">
    <text evidence="2 6">Belongs to the BI1 family.</text>
</comment>
<dbReference type="InterPro" id="IPR006214">
    <property type="entry name" value="Bax_inhibitor_1-related"/>
</dbReference>
<feature type="transmembrane region" description="Helical" evidence="6">
    <location>
        <begin position="213"/>
        <end position="231"/>
    </location>
</feature>
<dbReference type="AlphaFoldDB" id="A0A485KSM5"/>
<keyword evidence="3 6" id="KW-0812">Transmembrane</keyword>
<keyword evidence="5 6" id="KW-0472">Membrane</keyword>
<evidence type="ECO:0000256" key="6">
    <source>
        <dbReference type="RuleBase" id="RU004379"/>
    </source>
</evidence>